<gene>
    <name evidence="2" type="ORF">EHQ90_16865</name>
</gene>
<dbReference type="Proteomes" id="UP000297422">
    <property type="component" value="Unassembled WGS sequence"/>
</dbReference>
<evidence type="ECO:0000313" key="2">
    <source>
        <dbReference type="EMBL" id="TGM11090.1"/>
    </source>
</evidence>
<name>A0ABY2MXU7_9LEPT</name>
<evidence type="ECO:0000256" key="1">
    <source>
        <dbReference type="SAM" id="MobiDB-lite"/>
    </source>
</evidence>
<dbReference type="RefSeq" id="WP_135686015.1">
    <property type="nucleotide sequence ID" value="NZ_RQEQ01000072.1"/>
</dbReference>
<dbReference type="EMBL" id="RQGT01000098">
    <property type="protein sequence ID" value="TGM11090.1"/>
    <property type="molecule type" value="Genomic_DNA"/>
</dbReference>
<evidence type="ECO:0008006" key="4">
    <source>
        <dbReference type="Google" id="ProtNLM"/>
    </source>
</evidence>
<comment type="caution">
    <text evidence="2">The sequence shown here is derived from an EMBL/GenBank/DDBJ whole genome shotgun (WGS) entry which is preliminary data.</text>
</comment>
<reference evidence="3" key="1">
    <citation type="journal article" date="2019" name="PLoS Negl. Trop. Dis.">
        <title>Revisiting the worldwide diversity of Leptospira species in the environment.</title>
        <authorList>
            <person name="Vincent A.T."/>
            <person name="Schiettekatte O."/>
            <person name="Bourhy P."/>
            <person name="Veyrier F.J."/>
            <person name="Picardeau M."/>
        </authorList>
    </citation>
    <scope>NUCLEOTIDE SEQUENCE [LARGE SCALE GENOMIC DNA]</scope>
    <source>
        <strain evidence="3">201702407</strain>
    </source>
</reference>
<organism evidence="2 3">
    <name type="scientific">Leptospira stimsonii</name>
    <dbReference type="NCBI Taxonomy" id="2202203"/>
    <lineage>
        <taxon>Bacteria</taxon>
        <taxon>Pseudomonadati</taxon>
        <taxon>Spirochaetota</taxon>
        <taxon>Spirochaetia</taxon>
        <taxon>Leptospirales</taxon>
        <taxon>Leptospiraceae</taxon>
        <taxon>Leptospira</taxon>
    </lineage>
</organism>
<sequence length="151" mass="17803">MSLIPREITVDDFLSAHEEGLRRESERKTTAPSQTEDRGPFSEERFYRVESRKTKDLCFASRCLEQTSEHVGCYQVIRYSDLRRRWLTTEEFTTQFRRLKGVPERIYVSEALGVSPDWKKTAIDDNENGDLVLAWRDRVRNRNANKEKEVA</sequence>
<keyword evidence="3" id="KW-1185">Reference proteome</keyword>
<evidence type="ECO:0000313" key="3">
    <source>
        <dbReference type="Proteomes" id="UP000297422"/>
    </source>
</evidence>
<feature type="region of interest" description="Disordered" evidence="1">
    <location>
        <begin position="19"/>
        <end position="42"/>
    </location>
</feature>
<proteinExistence type="predicted"/>
<accession>A0ABY2MXU7</accession>
<protein>
    <recommendedName>
        <fullName evidence="4">Transposase</fullName>
    </recommendedName>
</protein>